<reference evidence="3" key="1">
    <citation type="journal article" date="2014" name="Int. J. Syst. Evol. Microbiol.">
        <title>Complete genome sequence of Corynebacterium casei LMG S-19264T (=DSM 44701T), isolated from a smear-ripened cheese.</title>
        <authorList>
            <consortium name="US DOE Joint Genome Institute (JGI-PGF)"/>
            <person name="Walter F."/>
            <person name="Albersmeier A."/>
            <person name="Kalinowski J."/>
            <person name="Ruckert C."/>
        </authorList>
    </citation>
    <scope>NUCLEOTIDE SEQUENCE</scope>
    <source>
        <strain evidence="3">JCM 4988</strain>
    </source>
</reference>
<evidence type="ECO:0000256" key="1">
    <source>
        <dbReference type="ARBA" id="ARBA00022679"/>
    </source>
</evidence>
<dbReference type="Proteomes" id="UP000630936">
    <property type="component" value="Unassembled WGS sequence"/>
</dbReference>
<dbReference type="InterPro" id="IPR014030">
    <property type="entry name" value="Ketoacyl_synth_N"/>
</dbReference>
<dbReference type="SUPFAM" id="SSF53901">
    <property type="entry name" value="Thiolase-like"/>
    <property type="match status" value="2"/>
</dbReference>
<dbReference type="AlphaFoldDB" id="A0A918UVI4"/>
<keyword evidence="1" id="KW-0808">Transferase</keyword>
<dbReference type="EMBL" id="BMWG01000008">
    <property type="protein sequence ID" value="GGZ35830.1"/>
    <property type="molecule type" value="Genomic_DNA"/>
</dbReference>
<dbReference type="PANTHER" id="PTHR11712">
    <property type="entry name" value="POLYKETIDE SYNTHASE-RELATED"/>
    <property type="match status" value="1"/>
</dbReference>
<dbReference type="PANTHER" id="PTHR11712:SF336">
    <property type="entry name" value="3-OXOACYL-[ACYL-CARRIER-PROTEIN] SYNTHASE, MITOCHONDRIAL"/>
    <property type="match status" value="1"/>
</dbReference>
<protein>
    <submittedName>
        <fullName evidence="3">3-oxoacyl-ACP synthase</fullName>
    </submittedName>
</protein>
<dbReference type="InterPro" id="IPR000794">
    <property type="entry name" value="Beta-ketoacyl_synthase"/>
</dbReference>
<accession>A0A918UVI4</accession>
<dbReference type="GO" id="GO:0006633">
    <property type="term" value="P:fatty acid biosynthetic process"/>
    <property type="evidence" value="ECO:0007669"/>
    <property type="project" value="TreeGrafter"/>
</dbReference>
<organism evidence="3 4">
    <name type="scientific">Streptomyces inusitatus</name>
    <dbReference type="NCBI Taxonomy" id="68221"/>
    <lineage>
        <taxon>Bacteria</taxon>
        <taxon>Bacillati</taxon>
        <taxon>Actinomycetota</taxon>
        <taxon>Actinomycetes</taxon>
        <taxon>Kitasatosporales</taxon>
        <taxon>Streptomycetaceae</taxon>
        <taxon>Streptomyces</taxon>
    </lineage>
</organism>
<proteinExistence type="predicted"/>
<dbReference type="Pfam" id="PF00109">
    <property type="entry name" value="ketoacyl-synt"/>
    <property type="match status" value="1"/>
</dbReference>
<comment type="caution">
    <text evidence="3">The sequence shown here is derived from an EMBL/GenBank/DDBJ whole genome shotgun (WGS) entry which is preliminary data.</text>
</comment>
<dbReference type="Gene3D" id="3.40.47.10">
    <property type="match status" value="1"/>
</dbReference>
<gene>
    <name evidence="3" type="primary">fabF</name>
    <name evidence="3" type="ORF">GCM10010387_32540</name>
</gene>
<keyword evidence="4" id="KW-1185">Reference proteome</keyword>
<evidence type="ECO:0000313" key="4">
    <source>
        <dbReference type="Proteomes" id="UP000630936"/>
    </source>
</evidence>
<dbReference type="RefSeq" id="WP_190123802.1">
    <property type="nucleotide sequence ID" value="NZ_BMWG01000008.1"/>
</dbReference>
<dbReference type="InterPro" id="IPR016039">
    <property type="entry name" value="Thiolase-like"/>
</dbReference>
<evidence type="ECO:0000259" key="2">
    <source>
        <dbReference type="Pfam" id="PF00109"/>
    </source>
</evidence>
<sequence>MATATTAVRGPLITAWSVVSPYGLESAQFAAGLSSGRTTAAPLDQAIWSAPVDTACLVPDFSPAAVLGRKGTRSMDRVTGLAVTAVGQLLRDRDGERIAGVGEDAALVLGTNTGSAQSMMDFTRDSLVQEKPFFVDPMRFPNTVMNCAAGQCAIWHRLKGPNTTVAGGRASGLLALNYALRLRRSGRARTVLCGAVEEFSAARAWLEVHTRRADESESVLGEGAAVLLLESAEDAAEHGRSGLAEVLALEFGVFHSDDQVATVLADSVRRALARSGVRVDEIALAADSQAHGVRGLGERAALRDVLGGHCPERIACAEPIGDTHAASATFQTAALLTAARAAGGMTGSVGLVTSVDRDGVVGCAVLRLG</sequence>
<reference evidence="3" key="2">
    <citation type="submission" date="2020-09" db="EMBL/GenBank/DDBJ databases">
        <authorList>
            <person name="Sun Q."/>
            <person name="Ohkuma M."/>
        </authorList>
    </citation>
    <scope>NUCLEOTIDE SEQUENCE</scope>
    <source>
        <strain evidence="3">JCM 4988</strain>
    </source>
</reference>
<name>A0A918UVI4_9ACTN</name>
<evidence type="ECO:0000313" key="3">
    <source>
        <dbReference type="EMBL" id="GGZ35830.1"/>
    </source>
</evidence>
<dbReference type="GO" id="GO:0004315">
    <property type="term" value="F:3-oxoacyl-[acyl-carrier-protein] synthase activity"/>
    <property type="evidence" value="ECO:0007669"/>
    <property type="project" value="TreeGrafter"/>
</dbReference>
<feature type="domain" description="Beta-ketoacyl synthase-like N-terminal" evidence="2">
    <location>
        <begin position="13"/>
        <end position="235"/>
    </location>
</feature>